<accession>A0A919ITU9</accession>
<comment type="caution">
    <text evidence="2">The sequence shown here is derived from an EMBL/GenBank/DDBJ whole genome shotgun (WGS) entry which is preliminary data.</text>
</comment>
<organism evidence="2 3">
    <name type="scientific">Actinoplanes cyaneus</name>
    <dbReference type="NCBI Taxonomy" id="52696"/>
    <lineage>
        <taxon>Bacteria</taxon>
        <taxon>Bacillati</taxon>
        <taxon>Actinomycetota</taxon>
        <taxon>Actinomycetes</taxon>
        <taxon>Micromonosporales</taxon>
        <taxon>Micromonosporaceae</taxon>
        <taxon>Actinoplanes</taxon>
    </lineage>
</organism>
<dbReference type="AlphaFoldDB" id="A0A919ITU9"/>
<dbReference type="Proteomes" id="UP000619479">
    <property type="component" value="Unassembled WGS sequence"/>
</dbReference>
<protein>
    <submittedName>
        <fullName evidence="2">Uncharacterized protein</fullName>
    </submittedName>
</protein>
<reference evidence="2" key="1">
    <citation type="submission" date="2021-01" db="EMBL/GenBank/DDBJ databases">
        <title>Whole genome shotgun sequence of Actinoplanes cyaneus NBRC 14990.</title>
        <authorList>
            <person name="Komaki H."/>
            <person name="Tamura T."/>
        </authorList>
    </citation>
    <scope>NUCLEOTIDE SEQUENCE</scope>
    <source>
        <strain evidence="2">NBRC 14990</strain>
    </source>
</reference>
<evidence type="ECO:0000313" key="3">
    <source>
        <dbReference type="Proteomes" id="UP000619479"/>
    </source>
</evidence>
<proteinExistence type="predicted"/>
<name>A0A919ITU9_9ACTN</name>
<evidence type="ECO:0000313" key="2">
    <source>
        <dbReference type="EMBL" id="GID70382.1"/>
    </source>
</evidence>
<dbReference type="EMBL" id="BOMH01000074">
    <property type="protein sequence ID" value="GID70382.1"/>
    <property type="molecule type" value="Genomic_DNA"/>
</dbReference>
<evidence type="ECO:0000256" key="1">
    <source>
        <dbReference type="SAM" id="MobiDB-lite"/>
    </source>
</evidence>
<keyword evidence="3" id="KW-1185">Reference proteome</keyword>
<gene>
    <name evidence="2" type="ORF">Acy02nite_82630</name>
</gene>
<feature type="region of interest" description="Disordered" evidence="1">
    <location>
        <begin position="1"/>
        <end position="40"/>
    </location>
</feature>
<feature type="compositionally biased region" description="Basic and acidic residues" evidence="1">
    <location>
        <begin position="17"/>
        <end position="38"/>
    </location>
</feature>
<sequence>MRGGHEQGGQQQQTATADDRVDPAGSGGRHEERDDHLRPRILCSHMPNIATPMKTTIEQQSALVNIRTP</sequence>